<keyword evidence="6 9" id="KW-0227">DNA damage</keyword>
<dbReference type="PANTHER" id="PTHR10815">
    <property type="entry name" value="METHYLATED-DNA--PROTEIN-CYSTEINE METHYLTRANSFERASE"/>
    <property type="match status" value="1"/>
</dbReference>
<evidence type="ECO:0000256" key="5">
    <source>
        <dbReference type="ARBA" id="ARBA00022679"/>
    </source>
</evidence>
<comment type="catalytic activity">
    <reaction evidence="1 9">
        <text>a 4-O-methyl-thymidine in DNA + L-cysteinyl-[protein] = a thymidine in DNA + S-methyl-L-cysteinyl-[protein]</text>
        <dbReference type="Rhea" id="RHEA:53428"/>
        <dbReference type="Rhea" id="RHEA-COMP:10131"/>
        <dbReference type="Rhea" id="RHEA-COMP:10132"/>
        <dbReference type="Rhea" id="RHEA-COMP:13555"/>
        <dbReference type="Rhea" id="RHEA-COMP:13556"/>
        <dbReference type="ChEBI" id="CHEBI:29950"/>
        <dbReference type="ChEBI" id="CHEBI:82612"/>
        <dbReference type="ChEBI" id="CHEBI:137386"/>
        <dbReference type="ChEBI" id="CHEBI:137387"/>
        <dbReference type="EC" id="2.1.1.63"/>
    </reaction>
</comment>
<feature type="domain" description="Methylated-DNA-[protein]-cysteine S-methyltransferase DNA binding" evidence="10">
    <location>
        <begin position="72"/>
        <end position="151"/>
    </location>
</feature>
<evidence type="ECO:0000313" key="13">
    <source>
        <dbReference type="Proteomes" id="UP000275281"/>
    </source>
</evidence>
<name>A0A3N5Y0Z4_9ALTE</name>
<comment type="subcellular location">
    <subcellularLocation>
        <location evidence="9">Cytoplasm</location>
    </subcellularLocation>
</comment>
<dbReference type="PANTHER" id="PTHR10815:SF5">
    <property type="entry name" value="METHYLATED-DNA--PROTEIN-CYSTEINE METHYLTRANSFERASE"/>
    <property type="match status" value="1"/>
</dbReference>
<evidence type="ECO:0000256" key="1">
    <source>
        <dbReference type="ARBA" id="ARBA00001286"/>
    </source>
</evidence>
<accession>A0A3N5Y0Z4</accession>
<dbReference type="GO" id="GO:0032259">
    <property type="term" value="P:methylation"/>
    <property type="evidence" value="ECO:0007669"/>
    <property type="project" value="UniProtKB-KW"/>
</dbReference>
<dbReference type="GO" id="GO:0006307">
    <property type="term" value="P:DNA alkylation repair"/>
    <property type="evidence" value="ECO:0007669"/>
    <property type="project" value="UniProtKB-UniRule"/>
</dbReference>
<evidence type="ECO:0000256" key="4">
    <source>
        <dbReference type="ARBA" id="ARBA00022603"/>
    </source>
</evidence>
<comment type="miscellaneous">
    <text evidence="9">This enzyme catalyzes only one turnover and therefore is not strictly catalytic. According to one definition, an enzyme is a biocatalyst that acts repeatedly and over many reaction cycles.</text>
</comment>
<dbReference type="SUPFAM" id="SSF46767">
    <property type="entry name" value="Methylated DNA-protein cysteine methyltransferase, C-terminal domain"/>
    <property type="match status" value="1"/>
</dbReference>
<dbReference type="InterPro" id="IPR036217">
    <property type="entry name" value="MethylDNA_cys_MeTrfase_DNAb"/>
</dbReference>
<evidence type="ECO:0000313" key="12">
    <source>
        <dbReference type="EMBL" id="RPJ66593.1"/>
    </source>
</evidence>
<organism evidence="12 13">
    <name type="scientific">Alteromonas sediminis</name>
    <dbReference type="NCBI Taxonomy" id="2259342"/>
    <lineage>
        <taxon>Bacteria</taxon>
        <taxon>Pseudomonadati</taxon>
        <taxon>Pseudomonadota</taxon>
        <taxon>Gammaproteobacteria</taxon>
        <taxon>Alteromonadales</taxon>
        <taxon>Alteromonadaceae</taxon>
        <taxon>Alteromonas/Salinimonas group</taxon>
        <taxon>Alteromonas</taxon>
    </lineage>
</organism>
<dbReference type="HAMAP" id="MF_00772">
    <property type="entry name" value="OGT"/>
    <property type="match status" value="1"/>
</dbReference>
<reference evidence="12 13" key="1">
    <citation type="submission" date="2018-11" db="EMBL/GenBank/DDBJ databases">
        <authorList>
            <person name="Ye M.-Q."/>
            <person name="Du Z.-J."/>
        </authorList>
    </citation>
    <scope>NUCLEOTIDE SEQUENCE [LARGE SCALE GENOMIC DNA]</scope>
    <source>
        <strain evidence="12 13">U0105</strain>
    </source>
</reference>
<keyword evidence="13" id="KW-1185">Reference proteome</keyword>
<proteinExistence type="inferred from homology"/>
<feature type="domain" description="Methylguanine DNA methyltransferase ribonuclease-like" evidence="11">
    <location>
        <begin position="8"/>
        <end position="67"/>
    </location>
</feature>
<gene>
    <name evidence="12" type="ORF">DRW07_10950</name>
</gene>
<comment type="catalytic activity">
    <reaction evidence="8 9">
        <text>a 6-O-methyl-2'-deoxyguanosine in DNA + L-cysteinyl-[protein] = S-methyl-L-cysteinyl-[protein] + a 2'-deoxyguanosine in DNA</text>
        <dbReference type="Rhea" id="RHEA:24000"/>
        <dbReference type="Rhea" id="RHEA-COMP:10131"/>
        <dbReference type="Rhea" id="RHEA-COMP:10132"/>
        <dbReference type="Rhea" id="RHEA-COMP:11367"/>
        <dbReference type="Rhea" id="RHEA-COMP:11368"/>
        <dbReference type="ChEBI" id="CHEBI:29950"/>
        <dbReference type="ChEBI" id="CHEBI:82612"/>
        <dbReference type="ChEBI" id="CHEBI:85445"/>
        <dbReference type="ChEBI" id="CHEBI:85448"/>
        <dbReference type="EC" id="2.1.1.63"/>
    </reaction>
</comment>
<dbReference type="InterPro" id="IPR036388">
    <property type="entry name" value="WH-like_DNA-bd_sf"/>
</dbReference>
<dbReference type="OrthoDB" id="9811249at2"/>
<evidence type="ECO:0000256" key="8">
    <source>
        <dbReference type="ARBA" id="ARBA00049348"/>
    </source>
</evidence>
<keyword evidence="3 9" id="KW-0963">Cytoplasm</keyword>
<evidence type="ECO:0000256" key="9">
    <source>
        <dbReference type="HAMAP-Rule" id="MF_00772"/>
    </source>
</evidence>
<dbReference type="RefSeq" id="WP_124027951.1">
    <property type="nucleotide sequence ID" value="NZ_JBHRSN010000006.1"/>
</dbReference>
<dbReference type="InterPro" id="IPR008332">
    <property type="entry name" value="MethylG_MeTrfase_N"/>
</dbReference>
<evidence type="ECO:0000259" key="11">
    <source>
        <dbReference type="Pfam" id="PF02870"/>
    </source>
</evidence>
<keyword evidence="4 9" id="KW-0489">Methyltransferase</keyword>
<evidence type="ECO:0000256" key="6">
    <source>
        <dbReference type="ARBA" id="ARBA00022763"/>
    </source>
</evidence>
<dbReference type="InterPro" id="IPR014048">
    <property type="entry name" value="MethylDNA_cys_MeTrfase_DNA-bd"/>
</dbReference>
<dbReference type="GO" id="GO:0005737">
    <property type="term" value="C:cytoplasm"/>
    <property type="evidence" value="ECO:0007669"/>
    <property type="project" value="UniProtKB-SubCell"/>
</dbReference>
<dbReference type="Gene3D" id="3.30.160.70">
    <property type="entry name" value="Methylated DNA-protein cysteine methyltransferase domain"/>
    <property type="match status" value="1"/>
</dbReference>
<feature type="active site" description="Nucleophile; methyl group acceptor" evidence="9">
    <location>
        <position position="123"/>
    </location>
</feature>
<dbReference type="GO" id="GO:0003908">
    <property type="term" value="F:methylated-DNA-[protein]-cysteine S-methyltransferase activity"/>
    <property type="evidence" value="ECO:0007669"/>
    <property type="project" value="UniProtKB-UniRule"/>
</dbReference>
<dbReference type="InterPro" id="IPR023546">
    <property type="entry name" value="MGMT"/>
</dbReference>
<comment type="similarity">
    <text evidence="2 9">Belongs to the MGMT family.</text>
</comment>
<protein>
    <recommendedName>
        <fullName evidence="9">Methylated-DNA--protein-cysteine methyltransferase</fullName>
        <ecNumber evidence="9">2.1.1.63</ecNumber>
    </recommendedName>
    <alternativeName>
        <fullName evidence="9">6-O-methylguanine-DNA methyltransferase</fullName>
        <shortName evidence="9">MGMT</shortName>
    </alternativeName>
    <alternativeName>
        <fullName evidence="9">O-6-methylguanine-DNA-alkyltransferase</fullName>
    </alternativeName>
</protein>
<comment type="function">
    <text evidence="9">Involved in the cellular defense against the biological effects of O6-methylguanine (O6-MeG) and O4-methylthymine (O4-MeT) in DNA. Repairs the methylated nucleobase in DNA by stoichiometrically transferring the methyl group to a cysteine residue in the enzyme. This is a suicide reaction: the enzyme is irreversibly inactivated.</text>
</comment>
<dbReference type="EC" id="2.1.1.63" evidence="9"/>
<dbReference type="InterPro" id="IPR001497">
    <property type="entry name" value="MethylDNA_cys_MeTrfase_AS"/>
</dbReference>
<evidence type="ECO:0000256" key="3">
    <source>
        <dbReference type="ARBA" id="ARBA00022490"/>
    </source>
</evidence>
<dbReference type="Proteomes" id="UP000275281">
    <property type="component" value="Unassembled WGS sequence"/>
</dbReference>
<evidence type="ECO:0000256" key="7">
    <source>
        <dbReference type="ARBA" id="ARBA00023204"/>
    </source>
</evidence>
<evidence type="ECO:0000259" key="10">
    <source>
        <dbReference type="Pfam" id="PF01035"/>
    </source>
</evidence>
<dbReference type="PROSITE" id="PS00374">
    <property type="entry name" value="MGMT"/>
    <property type="match status" value="1"/>
</dbReference>
<dbReference type="SUPFAM" id="SSF53155">
    <property type="entry name" value="Methylated DNA-protein cysteine methyltransferase domain"/>
    <property type="match status" value="1"/>
</dbReference>
<dbReference type="NCBIfam" id="TIGR00589">
    <property type="entry name" value="ogt"/>
    <property type="match status" value="1"/>
</dbReference>
<dbReference type="EMBL" id="RPOK01000003">
    <property type="protein sequence ID" value="RPJ66593.1"/>
    <property type="molecule type" value="Genomic_DNA"/>
</dbReference>
<dbReference type="Pfam" id="PF02870">
    <property type="entry name" value="Methyltransf_1N"/>
    <property type="match status" value="1"/>
</dbReference>
<dbReference type="CDD" id="cd06445">
    <property type="entry name" value="ATase"/>
    <property type="match status" value="1"/>
</dbReference>
<dbReference type="Gene3D" id="1.10.10.10">
    <property type="entry name" value="Winged helix-like DNA-binding domain superfamily/Winged helix DNA-binding domain"/>
    <property type="match status" value="1"/>
</dbReference>
<dbReference type="AlphaFoldDB" id="A0A3N5Y0Z4"/>
<keyword evidence="7 9" id="KW-0234">DNA repair</keyword>
<dbReference type="InterPro" id="IPR036631">
    <property type="entry name" value="MGMT_N_sf"/>
</dbReference>
<comment type="caution">
    <text evidence="12">The sequence shown here is derived from an EMBL/GenBank/DDBJ whole genome shotgun (WGS) entry which is preliminary data.</text>
</comment>
<dbReference type="FunFam" id="1.10.10.10:FF:000214">
    <property type="entry name" value="Methylated-DNA--protein-cysteine methyltransferase"/>
    <property type="match status" value="1"/>
</dbReference>
<sequence length="154" mass="16359">MNATFTDCYTSPLGLVQVSASCDAITAVTFVDHPPSKVNANALTTLAIDQLSEYFTGHRHAFTLPLEAAGTPFQKQVWQALLSIEYGSLASYSDIATEIGNPKAVRAVGAANGKNPIAIVVPCHRVIGKNGTLTGYAGGIDKKQQLLALEQRRT</sequence>
<evidence type="ECO:0000256" key="2">
    <source>
        <dbReference type="ARBA" id="ARBA00008711"/>
    </source>
</evidence>
<dbReference type="Pfam" id="PF01035">
    <property type="entry name" value="DNA_binding_1"/>
    <property type="match status" value="1"/>
</dbReference>
<keyword evidence="5 9" id="KW-0808">Transferase</keyword>